<keyword evidence="3" id="KW-0238">DNA-binding</keyword>
<dbReference type="RefSeq" id="WP_230068592.1">
    <property type="nucleotide sequence ID" value="NZ_BAABLL010000013.1"/>
</dbReference>
<comment type="caution">
    <text evidence="6">The sequence shown here is derived from an EMBL/GenBank/DDBJ whole genome shotgun (WGS) entry which is preliminary data.</text>
</comment>
<evidence type="ECO:0000256" key="2">
    <source>
        <dbReference type="ARBA" id="ARBA00023015"/>
    </source>
</evidence>
<proteinExistence type="inferred from homology"/>
<dbReference type="PROSITE" id="PS50931">
    <property type="entry name" value="HTH_LYSR"/>
    <property type="match status" value="1"/>
</dbReference>
<feature type="domain" description="HTH lysR-type" evidence="5">
    <location>
        <begin position="2"/>
        <end position="59"/>
    </location>
</feature>
<dbReference type="InterPro" id="IPR036388">
    <property type="entry name" value="WH-like_DNA-bd_sf"/>
</dbReference>
<evidence type="ECO:0000256" key="1">
    <source>
        <dbReference type="ARBA" id="ARBA00009437"/>
    </source>
</evidence>
<dbReference type="SUPFAM" id="SSF53850">
    <property type="entry name" value="Periplasmic binding protein-like II"/>
    <property type="match status" value="1"/>
</dbReference>
<name>A0ABV8QVD4_9MICC</name>
<reference evidence="7" key="1">
    <citation type="journal article" date="2019" name="Int. J. Syst. Evol. Microbiol.">
        <title>The Global Catalogue of Microorganisms (GCM) 10K type strain sequencing project: providing services to taxonomists for standard genome sequencing and annotation.</title>
        <authorList>
            <consortium name="The Broad Institute Genomics Platform"/>
            <consortium name="The Broad Institute Genome Sequencing Center for Infectious Disease"/>
            <person name="Wu L."/>
            <person name="Ma J."/>
        </authorList>
    </citation>
    <scope>NUCLEOTIDE SEQUENCE [LARGE SCALE GENOMIC DNA]</scope>
    <source>
        <strain evidence="7">CGMCC 1.10698</strain>
    </source>
</reference>
<protein>
    <submittedName>
        <fullName evidence="6">LysR family transcriptional regulator</fullName>
    </submittedName>
</protein>
<comment type="similarity">
    <text evidence="1">Belongs to the LysR transcriptional regulatory family.</text>
</comment>
<dbReference type="InterPro" id="IPR005119">
    <property type="entry name" value="LysR_subst-bd"/>
</dbReference>
<dbReference type="Gene3D" id="1.10.10.10">
    <property type="entry name" value="Winged helix-like DNA-binding domain superfamily/Winged helix DNA-binding domain"/>
    <property type="match status" value="1"/>
</dbReference>
<keyword evidence="4" id="KW-0804">Transcription</keyword>
<evidence type="ECO:0000259" key="5">
    <source>
        <dbReference type="PROSITE" id="PS50931"/>
    </source>
</evidence>
<dbReference type="PANTHER" id="PTHR30346:SF29">
    <property type="entry name" value="LYSR SUBSTRATE-BINDING"/>
    <property type="match status" value="1"/>
</dbReference>
<dbReference type="EMBL" id="JBHSCQ010000002">
    <property type="protein sequence ID" value="MFC4264084.1"/>
    <property type="molecule type" value="Genomic_DNA"/>
</dbReference>
<dbReference type="InterPro" id="IPR000847">
    <property type="entry name" value="LysR_HTH_N"/>
</dbReference>
<accession>A0ABV8QVD4</accession>
<dbReference type="CDD" id="cd05466">
    <property type="entry name" value="PBP2_LTTR_substrate"/>
    <property type="match status" value="1"/>
</dbReference>
<keyword evidence="7" id="KW-1185">Reference proteome</keyword>
<organism evidence="6 7">
    <name type="scientific">Arthrobacter cryoconiti</name>
    <dbReference type="NCBI Taxonomy" id="748907"/>
    <lineage>
        <taxon>Bacteria</taxon>
        <taxon>Bacillati</taxon>
        <taxon>Actinomycetota</taxon>
        <taxon>Actinomycetes</taxon>
        <taxon>Micrococcales</taxon>
        <taxon>Micrococcaceae</taxon>
        <taxon>Arthrobacter</taxon>
    </lineage>
</organism>
<dbReference type="Proteomes" id="UP001595773">
    <property type="component" value="Unassembled WGS sequence"/>
</dbReference>
<dbReference type="PANTHER" id="PTHR30346">
    <property type="entry name" value="TRANSCRIPTIONAL DUAL REGULATOR HCAR-RELATED"/>
    <property type="match status" value="1"/>
</dbReference>
<dbReference type="Gene3D" id="3.40.190.10">
    <property type="entry name" value="Periplasmic binding protein-like II"/>
    <property type="match status" value="2"/>
</dbReference>
<dbReference type="InterPro" id="IPR036390">
    <property type="entry name" value="WH_DNA-bd_sf"/>
</dbReference>
<keyword evidence="2" id="KW-0805">Transcription regulation</keyword>
<dbReference type="Pfam" id="PF00126">
    <property type="entry name" value="HTH_1"/>
    <property type="match status" value="1"/>
</dbReference>
<dbReference type="SUPFAM" id="SSF46785">
    <property type="entry name" value="Winged helix' DNA-binding domain"/>
    <property type="match status" value="1"/>
</dbReference>
<evidence type="ECO:0000313" key="6">
    <source>
        <dbReference type="EMBL" id="MFC4264084.1"/>
    </source>
</evidence>
<evidence type="ECO:0000256" key="4">
    <source>
        <dbReference type="ARBA" id="ARBA00023163"/>
    </source>
</evidence>
<dbReference type="Pfam" id="PF03466">
    <property type="entry name" value="LysR_substrate"/>
    <property type="match status" value="1"/>
</dbReference>
<evidence type="ECO:0000313" key="7">
    <source>
        <dbReference type="Proteomes" id="UP001595773"/>
    </source>
</evidence>
<evidence type="ECO:0000256" key="3">
    <source>
        <dbReference type="ARBA" id="ARBA00023125"/>
    </source>
</evidence>
<sequence>MLNLAHIRTLTEVVRLGSFTAAGNRLGYTASAVSQQMASLERETGIRLFVRSARSVQPTQAAQAMSQHGSKLLRDAEMLVAAGNSAGGSSEATLRVGVFPSAATFLLPTVLQSPQWQRQNVSLNIVIGEPSTTVPGLRAGGELDVCIVYQVGESGLVLPQGVRRTWLAEDPYKVLVPAKWGLTAGERVLANDIAEMPWILHLRGSSDSNVVESVLANGGMHPKVVASSDDFNATLRLVAAGHGVALVPQLAMTQCPAGITVVQVPEIALSRKVIGLCAEGAPTDVVDAFWEALGQTSMEKDESGS</sequence>
<gene>
    <name evidence="6" type="ORF">ACFOW9_00535</name>
</gene>